<proteinExistence type="predicted"/>
<name>A0A1T1DV59_9LEPT</name>
<sequence length="70" mass="8328">MELDPARFIKREEALKVWLRKNNQSLFLDKMDKILNALPKEEITEKFKFGLESALIHFCIYRSLNLETIS</sequence>
<dbReference type="RefSeq" id="WP_082292813.1">
    <property type="nucleotide sequence ID" value="NZ_MVIT01000052.1"/>
</dbReference>
<reference evidence="1 2" key="1">
    <citation type="submission" date="2017-02" db="EMBL/GenBank/DDBJ databases">
        <title>Comparative genomic analysis of Brazilian Leptospira kirschneri strains of different serogroups.</title>
        <authorList>
            <person name="Moreno L.Z."/>
            <person name="Miraglia F."/>
            <person name="Kremer F.S."/>
            <person name="Eslabao M.R."/>
            <person name="Lilenbaum W."/>
            <person name="Dellagostin O.A."/>
            <person name="Moreno A.M."/>
        </authorList>
    </citation>
    <scope>NUCLEOTIDE SEQUENCE [LARGE SCALE GENOMIC DNA]</scope>
    <source>
        <strain evidence="1 2">M110/06</strain>
    </source>
</reference>
<comment type="caution">
    <text evidence="1">The sequence shown here is derived from an EMBL/GenBank/DDBJ whole genome shotgun (WGS) entry which is preliminary data.</text>
</comment>
<dbReference type="AlphaFoldDB" id="A0A1T1DV59"/>
<accession>A0A1T1DV59</accession>
<protein>
    <submittedName>
        <fullName evidence="1">Uncharacterized protein</fullName>
    </submittedName>
</protein>
<evidence type="ECO:0000313" key="2">
    <source>
        <dbReference type="Proteomes" id="UP000191008"/>
    </source>
</evidence>
<gene>
    <name evidence="1" type="ORF">B1J93_05600</name>
</gene>
<organism evidence="1 2">
    <name type="scientific">Leptospira kirschneri serovar Pomona</name>
    <dbReference type="NCBI Taxonomy" id="561005"/>
    <lineage>
        <taxon>Bacteria</taxon>
        <taxon>Pseudomonadati</taxon>
        <taxon>Spirochaetota</taxon>
        <taxon>Spirochaetia</taxon>
        <taxon>Leptospirales</taxon>
        <taxon>Leptospiraceae</taxon>
        <taxon>Leptospira</taxon>
    </lineage>
</organism>
<dbReference type="EMBL" id="MVIT01000052">
    <property type="protein sequence ID" value="OOV44742.1"/>
    <property type="molecule type" value="Genomic_DNA"/>
</dbReference>
<evidence type="ECO:0000313" key="1">
    <source>
        <dbReference type="EMBL" id="OOV44742.1"/>
    </source>
</evidence>
<dbReference type="Proteomes" id="UP000191008">
    <property type="component" value="Unassembled WGS sequence"/>
</dbReference>